<name>A0A9Q4ML34_XYLFS</name>
<proteinExistence type="predicted"/>
<protein>
    <submittedName>
        <fullName evidence="2">Uncharacterized protein</fullName>
    </submittedName>
</protein>
<evidence type="ECO:0000313" key="3">
    <source>
        <dbReference type="Proteomes" id="UP000474061"/>
    </source>
</evidence>
<gene>
    <name evidence="2" type="ORF">FG476_11420</name>
</gene>
<keyword evidence="1" id="KW-1133">Transmembrane helix</keyword>
<feature type="transmembrane region" description="Helical" evidence="1">
    <location>
        <begin position="20"/>
        <end position="37"/>
    </location>
</feature>
<keyword evidence="1" id="KW-0812">Transmembrane</keyword>
<keyword evidence="1" id="KW-0472">Membrane</keyword>
<evidence type="ECO:0000313" key="2">
    <source>
        <dbReference type="EMBL" id="MRU24637.1"/>
    </source>
</evidence>
<evidence type="ECO:0000256" key="1">
    <source>
        <dbReference type="SAM" id="Phobius"/>
    </source>
</evidence>
<reference evidence="2" key="2">
    <citation type="journal article" date="2020" name="Appl. Environ. Microbiol.">
        <title>Multiple intercontinental introductions associated with the emergence of a plant pathogen in Europe.</title>
        <authorList>
            <person name="Landa B.B."/>
            <person name="Castillo A.I."/>
            <person name="Giampetruzzi A."/>
            <person name="Kahn A."/>
            <person name="Roman-Ecija M."/>
            <person name="Velasco-Amo M.P."/>
            <person name="Navas-Cortes J.A."/>
            <person name="Marco-Noales E."/>
            <person name="Barbe S."/>
            <person name="Moralejo E."/>
            <person name="Coletta-Filho H.D."/>
            <person name="Saldarelli P."/>
            <person name="Saponari M."/>
            <person name="Almeida R.P.P."/>
        </authorList>
    </citation>
    <scope>NUCLEOTIDE SEQUENCE</scope>
    <source>
        <strain evidence="2">XYL1981</strain>
    </source>
</reference>
<dbReference type="Proteomes" id="UP000474061">
    <property type="component" value="Unassembled WGS sequence"/>
</dbReference>
<dbReference type="EMBL" id="VDCJ01000352">
    <property type="protein sequence ID" value="MRU24637.1"/>
    <property type="molecule type" value="Genomic_DNA"/>
</dbReference>
<reference evidence="2" key="1">
    <citation type="submission" date="2019-05" db="EMBL/GenBank/DDBJ databases">
        <authorList>
            <person name="Castillo A."/>
            <person name="Giampetruzzi A."/>
            <person name="Landa B."/>
            <person name="Saponari M."/>
            <person name="Almeida R.P.P."/>
            <person name="Moralejo E."/>
            <person name="Marco-Noales E."/>
            <person name="Velasco-Amo M.P."/>
            <person name="Roman-Ecija M."/>
            <person name="Navarro I."/>
            <person name="Monterde A."/>
            <person name="Barbe S."/>
        </authorList>
    </citation>
    <scope>NUCLEOTIDE SEQUENCE</scope>
    <source>
        <strain evidence="2">XYL1981</strain>
    </source>
</reference>
<comment type="caution">
    <text evidence="2">The sequence shown here is derived from an EMBL/GenBank/DDBJ whole genome shotgun (WGS) entry which is preliminary data.</text>
</comment>
<sequence>MLSIFLVKGVGDCSLWRYHYLFMLDAWIWGWVFKVLWQQSGDRHGTAFFKKTICAYVGMGA</sequence>
<dbReference type="AlphaFoldDB" id="A0A9Q4ML34"/>
<organism evidence="2 3">
    <name type="scientific">Xylella fastidiosa subsp. multiplex</name>
    <dbReference type="NCBI Taxonomy" id="644357"/>
    <lineage>
        <taxon>Bacteria</taxon>
        <taxon>Pseudomonadati</taxon>
        <taxon>Pseudomonadota</taxon>
        <taxon>Gammaproteobacteria</taxon>
        <taxon>Lysobacterales</taxon>
        <taxon>Lysobacteraceae</taxon>
        <taxon>Xylella</taxon>
    </lineage>
</organism>
<accession>A0A9Q4ML34</accession>